<evidence type="ECO:0000313" key="2">
    <source>
        <dbReference type="EMBL" id="GGA03040.1"/>
    </source>
</evidence>
<reference evidence="2" key="2">
    <citation type="submission" date="2020-09" db="EMBL/GenBank/DDBJ databases">
        <authorList>
            <person name="Sun Q."/>
            <person name="Zhou Y."/>
        </authorList>
    </citation>
    <scope>NUCLEOTIDE SEQUENCE</scope>
    <source>
        <strain evidence="2">CGMCC 1.12785</strain>
    </source>
</reference>
<protein>
    <recommendedName>
        <fullName evidence="4">PBP family phospholipid-binding protein</fullName>
    </recommendedName>
</protein>
<evidence type="ECO:0008006" key="4">
    <source>
        <dbReference type="Google" id="ProtNLM"/>
    </source>
</evidence>
<comment type="caution">
    <text evidence="2">The sequence shown here is derived from an EMBL/GenBank/DDBJ whole genome shotgun (WGS) entry which is preliminary data.</text>
</comment>
<dbReference type="SUPFAM" id="SSF49777">
    <property type="entry name" value="PEBP-like"/>
    <property type="match status" value="1"/>
</dbReference>
<dbReference type="Proteomes" id="UP000616114">
    <property type="component" value="Unassembled WGS sequence"/>
</dbReference>
<dbReference type="Gene3D" id="3.90.280.10">
    <property type="entry name" value="PEBP-like"/>
    <property type="match status" value="1"/>
</dbReference>
<dbReference type="Pfam" id="PF01161">
    <property type="entry name" value="PBP"/>
    <property type="match status" value="1"/>
</dbReference>
<gene>
    <name evidence="2" type="ORF">GCM10011333_02100</name>
</gene>
<dbReference type="EMBL" id="BMFY01000001">
    <property type="protein sequence ID" value="GGA03040.1"/>
    <property type="molecule type" value="Genomic_DNA"/>
</dbReference>
<dbReference type="NCBIfam" id="TIGR00481">
    <property type="entry name" value="YbhB/YbcL family Raf kinase inhibitor-like protein"/>
    <property type="match status" value="1"/>
</dbReference>
<proteinExistence type="inferred from homology"/>
<dbReference type="RefSeq" id="WP_188549061.1">
    <property type="nucleotide sequence ID" value="NZ_BMFY01000001.1"/>
</dbReference>
<evidence type="ECO:0000313" key="3">
    <source>
        <dbReference type="Proteomes" id="UP000616114"/>
    </source>
</evidence>
<dbReference type="InterPro" id="IPR008914">
    <property type="entry name" value="PEBP"/>
</dbReference>
<accession>A0A8J2XJN3</accession>
<dbReference type="AlphaFoldDB" id="A0A8J2XJN3"/>
<organism evidence="2 3">
    <name type="scientific">Sediminivirga luteola</name>
    <dbReference type="NCBI Taxonomy" id="1774748"/>
    <lineage>
        <taxon>Bacteria</taxon>
        <taxon>Bacillati</taxon>
        <taxon>Actinomycetota</taxon>
        <taxon>Actinomycetes</taxon>
        <taxon>Micrococcales</taxon>
        <taxon>Brevibacteriaceae</taxon>
        <taxon>Sediminivirga</taxon>
    </lineage>
</organism>
<keyword evidence="3" id="KW-1185">Reference proteome</keyword>
<dbReference type="PANTHER" id="PTHR30289:SF1">
    <property type="entry name" value="PEBP (PHOSPHATIDYLETHANOLAMINE-BINDING PROTEIN) FAMILY PROTEIN"/>
    <property type="match status" value="1"/>
</dbReference>
<reference evidence="2" key="1">
    <citation type="journal article" date="2014" name="Int. J. Syst. Evol. Microbiol.">
        <title>Complete genome sequence of Corynebacterium casei LMG S-19264T (=DSM 44701T), isolated from a smear-ripened cheese.</title>
        <authorList>
            <consortium name="US DOE Joint Genome Institute (JGI-PGF)"/>
            <person name="Walter F."/>
            <person name="Albersmeier A."/>
            <person name="Kalinowski J."/>
            <person name="Ruckert C."/>
        </authorList>
    </citation>
    <scope>NUCLEOTIDE SEQUENCE</scope>
    <source>
        <strain evidence="2">CGMCC 1.12785</strain>
    </source>
</reference>
<dbReference type="PANTHER" id="PTHR30289">
    <property type="entry name" value="UNCHARACTERIZED PROTEIN YBCL-RELATED"/>
    <property type="match status" value="1"/>
</dbReference>
<dbReference type="InterPro" id="IPR036610">
    <property type="entry name" value="PEBP-like_sf"/>
</dbReference>
<comment type="similarity">
    <text evidence="1">Belongs to the UPF0098 family.</text>
</comment>
<dbReference type="InterPro" id="IPR005247">
    <property type="entry name" value="YbhB_YbcL/LppC-like"/>
</dbReference>
<dbReference type="CDD" id="cd00865">
    <property type="entry name" value="PEBP_bact_arch"/>
    <property type="match status" value="1"/>
</dbReference>
<name>A0A8J2XJN3_9MICO</name>
<evidence type="ECO:0000256" key="1">
    <source>
        <dbReference type="ARBA" id="ARBA00007120"/>
    </source>
</evidence>
<sequence>MTAENSPFWKLPEVPRFALQSPDLEDGGVLAAAQTSGLMGVPGGQDVSPALRWSGAPEGTKSYTVFAYDPDAPTTSGFWHWAVANIPAEVTELPADAGNPDAGLLPAGALTLRNDAGAARYIGAAPPAGHGPHRYYFIVSALNVERLDLGEDATPAFLGFNVFSTVIGRAWIHGTYEATA</sequence>